<reference evidence="4" key="1">
    <citation type="submission" date="2025-08" db="UniProtKB">
        <authorList>
            <consortium name="RefSeq"/>
        </authorList>
    </citation>
    <scope>IDENTIFICATION</scope>
    <source>
        <tissue evidence="4">Muscle</tissue>
    </source>
</reference>
<evidence type="ECO:0000259" key="2">
    <source>
        <dbReference type="PROSITE" id="PS50003"/>
    </source>
</evidence>
<dbReference type="PROSITE" id="PS50003">
    <property type="entry name" value="PH_DOMAIN"/>
    <property type="match status" value="1"/>
</dbReference>
<dbReference type="InterPro" id="IPR001849">
    <property type="entry name" value="PH_domain"/>
</dbReference>
<dbReference type="RefSeq" id="XP_022257117.1">
    <property type="nucleotide sequence ID" value="XM_022401409.1"/>
</dbReference>
<dbReference type="SUPFAM" id="SSF50729">
    <property type="entry name" value="PH domain-like"/>
    <property type="match status" value="1"/>
</dbReference>
<gene>
    <name evidence="4" type="primary">LOC111089254</name>
</gene>
<evidence type="ECO:0000256" key="1">
    <source>
        <dbReference type="SAM" id="MobiDB-lite"/>
    </source>
</evidence>
<feature type="domain" description="PH" evidence="2">
    <location>
        <begin position="1"/>
        <end position="78"/>
    </location>
</feature>
<feature type="region of interest" description="Disordered" evidence="1">
    <location>
        <begin position="96"/>
        <end position="127"/>
    </location>
</feature>
<dbReference type="GeneID" id="111089254"/>
<dbReference type="Gene3D" id="2.30.29.30">
    <property type="entry name" value="Pleckstrin-homology domain (PH domain)/Phosphotyrosine-binding domain (PTB)"/>
    <property type="match status" value="1"/>
</dbReference>
<sequence>MLMYCKRVQKSHLSNKPPSLQCCGILPLQQGVVEVLFGAGGKDATLFRVSAKEQTLMLYSKQPGESENWISALKLAIEELPDHKVLAKENSRLHLKRKPRLYGKRTEQPVSKNKQCKKIQMKPNPEE</sequence>
<evidence type="ECO:0000313" key="4">
    <source>
        <dbReference type="RefSeq" id="XP_022257117.1"/>
    </source>
</evidence>
<protein>
    <submittedName>
        <fullName evidence="4">Uncharacterized protein LOC111089254</fullName>
    </submittedName>
</protein>
<proteinExistence type="predicted"/>
<evidence type="ECO:0000313" key="3">
    <source>
        <dbReference type="Proteomes" id="UP000694941"/>
    </source>
</evidence>
<organism evidence="3 4">
    <name type="scientific">Limulus polyphemus</name>
    <name type="common">Atlantic horseshoe crab</name>
    <dbReference type="NCBI Taxonomy" id="6850"/>
    <lineage>
        <taxon>Eukaryota</taxon>
        <taxon>Metazoa</taxon>
        <taxon>Ecdysozoa</taxon>
        <taxon>Arthropoda</taxon>
        <taxon>Chelicerata</taxon>
        <taxon>Merostomata</taxon>
        <taxon>Xiphosura</taxon>
        <taxon>Limulidae</taxon>
        <taxon>Limulus</taxon>
    </lineage>
</organism>
<dbReference type="InterPro" id="IPR011993">
    <property type="entry name" value="PH-like_dom_sf"/>
</dbReference>
<accession>A0ABM1TML1</accession>
<dbReference type="Proteomes" id="UP000694941">
    <property type="component" value="Unplaced"/>
</dbReference>
<name>A0ABM1TML1_LIMPO</name>
<keyword evidence="3" id="KW-1185">Reference proteome</keyword>